<gene>
    <name evidence="2" type="ORF">JG688_00011014</name>
</gene>
<evidence type="ECO:0000256" key="1">
    <source>
        <dbReference type="SAM" id="MobiDB-lite"/>
    </source>
</evidence>
<sequence length="92" mass="10268">MRAPQRGMSYRRKRSQIPPPPLVLQTGEECHYPAEGLPPLGLGLGSAESPLVYCKHQAPVPPKDKTPRKLWNAIGGEDRRLIVLQRNHLPPC</sequence>
<accession>A0A8J5M5J4</accession>
<dbReference type="AlphaFoldDB" id="A0A8J5M5J4"/>
<reference evidence="2" key="1">
    <citation type="submission" date="2021-01" db="EMBL/GenBank/DDBJ databases">
        <title>Phytophthora aleatoria, a newly-described species from Pinus radiata is distinct from Phytophthora cactorum isolates based on comparative genomics.</title>
        <authorList>
            <person name="Mcdougal R."/>
            <person name="Panda P."/>
            <person name="Williams N."/>
            <person name="Studholme D.J."/>
        </authorList>
    </citation>
    <scope>NUCLEOTIDE SEQUENCE</scope>
    <source>
        <strain evidence="2">NZFS 4037</strain>
    </source>
</reference>
<proteinExistence type="predicted"/>
<protein>
    <submittedName>
        <fullName evidence="2">Uncharacterized protein</fullName>
    </submittedName>
</protein>
<dbReference type="EMBL" id="JAENGY010000737">
    <property type="protein sequence ID" value="KAG6957338.1"/>
    <property type="molecule type" value="Genomic_DNA"/>
</dbReference>
<feature type="region of interest" description="Disordered" evidence="1">
    <location>
        <begin position="1"/>
        <end position="24"/>
    </location>
</feature>
<organism evidence="2 3">
    <name type="scientific">Phytophthora aleatoria</name>
    <dbReference type="NCBI Taxonomy" id="2496075"/>
    <lineage>
        <taxon>Eukaryota</taxon>
        <taxon>Sar</taxon>
        <taxon>Stramenopiles</taxon>
        <taxon>Oomycota</taxon>
        <taxon>Peronosporomycetes</taxon>
        <taxon>Peronosporales</taxon>
        <taxon>Peronosporaceae</taxon>
        <taxon>Phytophthora</taxon>
    </lineage>
</organism>
<dbReference type="Proteomes" id="UP000709295">
    <property type="component" value="Unassembled WGS sequence"/>
</dbReference>
<comment type="caution">
    <text evidence="2">The sequence shown here is derived from an EMBL/GenBank/DDBJ whole genome shotgun (WGS) entry which is preliminary data.</text>
</comment>
<name>A0A8J5M5J4_9STRA</name>
<evidence type="ECO:0000313" key="2">
    <source>
        <dbReference type="EMBL" id="KAG6957338.1"/>
    </source>
</evidence>
<evidence type="ECO:0000313" key="3">
    <source>
        <dbReference type="Proteomes" id="UP000709295"/>
    </source>
</evidence>
<keyword evidence="3" id="KW-1185">Reference proteome</keyword>